<name>A0AAV2VRC2_9VIBR</name>
<dbReference type="InterPro" id="IPR004370">
    <property type="entry name" value="4-OT-like_dom"/>
</dbReference>
<evidence type="ECO:0000313" key="3">
    <source>
        <dbReference type="EMBL" id="CCO47211.1"/>
    </source>
</evidence>
<reference evidence="3 4" key="1">
    <citation type="journal article" date="2013" name="ISME J.">
        <title>Comparative genomics of pathogenic lineages of Vibrio nigripulchritudo identifies virulence-associated traits.</title>
        <authorList>
            <person name="Goudenege D."/>
            <person name="Labreuche Y."/>
            <person name="Krin E."/>
            <person name="Ansquer D."/>
            <person name="Mangenot S."/>
            <person name="Calteau A."/>
            <person name="Medigue C."/>
            <person name="Mazel D."/>
            <person name="Polz M.F."/>
            <person name="Le Roux F."/>
        </authorList>
    </citation>
    <scope>NUCLEOTIDE SEQUENCE [LARGE SCALE GENOMIC DNA]</scope>
    <source>
        <strain evidence="3 4">SOn1</strain>
    </source>
</reference>
<dbReference type="Pfam" id="PF01361">
    <property type="entry name" value="Tautomerase"/>
    <property type="match status" value="1"/>
</dbReference>
<keyword evidence="1" id="KW-0413">Isomerase</keyword>
<dbReference type="AlphaFoldDB" id="A0AAV2VRC2"/>
<organism evidence="3 4">
    <name type="scientific">Vibrio nigripulchritudo SOn1</name>
    <dbReference type="NCBI Taxonomy" id="1238450"/>
    <lineage>
        <taxon>Bacteria</taxon>
        <taxon>Pseudomonadati</taxon>
        <taxon>Pseudomonadota</taxon>
        <taxon>Gammaproteobacteria</taxon>
        <taxon>Vibrionales</taxon>
        <taxon>Vibrionaceae</taxon>
        <taxon>Vibrio</taxon>
    </lineage>
</organism>
<comment type="caution">
    <text evidence="3">The sequence shown here is derived from an EMBL/GenBank/DDBJ whole genome shotgun (WGS) entry which is preliminary data.</text>
</comment>
<dbReference type="InterPro" id="IPR014347">
    <property type="entry name" value="Tautomerase/MIF_sf"/>
</dbReference>
<proteinExistence type="predicted"/>
<evidence type="ECO:0000313" key="4">
    <source>
        <dbReference type="Proteomes" id="UP000018211"/>
    </source>
</evidence>
<dbReference type="GO" id="GO:0016853">
    <property type="term" value="F:isomerase activity"/>
    <property type="evidence" value="ECO:0007669"/>
    <property type="project" value="UniProtKB-KW"/>
</dbReference>
<feature type="domain" description="4-oxalocrotonate tautomerase-like" evidence="2">
    <location>
        <begin position="4"/>
        <end position="59"/>
    </location>
</feature>
<protein>
    <submittedName>
        <fullName evidence="3">Oxalocrotonate tautomerase</fullName>
    </submittedName>
</protein>
<dbReference type="GeneID" id="97541830"/>
<gene>
    <name evidence="3" type="ORF">VIBNISOn1_270037</name>
</gene>
<accession>A0AAV2VRC2</accession>
<dbReference type="Gene3D" id="3.30.429.10">
    <property type="entry name" value="Macrophage Migration Inhibitory Factor"/>
    <property type="match status" value="1"/>
</dbReference>
<dbReference type="RefSeq" id="WP_022550148.1">
    <property type="nucleotide sequence ID" value="NZ_LK391965.1"/>
</dbReference>
<evidence type="ECO:0000259" key="2">
    <source>
        <dbReference type="Pfam" id="PF01361"/>
    </source>
</evidence>
<dbReference type="SUPFAM" id="SSF55331">
    <property type="entry name" value="Tautomerase/MIF"/>
    <property type="match status" value="1"/>
</dbReference>
<dbReference type="Proteomes" id="UP000018211">
    <property type="component" value="Unassembled WGS sequence"/>
</dbReference>
<dbReference type="EMBL" id="CAOF01000117">
    <property type="protein sequence ID" value="CCO47211.1"/>
    <property type="molecule type" value="Genomic_DNA"/>
</dbReference>
<evidence type="ECO:0000256" key="1">
    <source>
        <dbReference type="ARBA" id="ARBA00023235"/>
    </source>
</evidence>
<dbReference type="NCBIfam" id="NF041920">
    <property type="entry name" value="DmpI"/>
    <property type="match status" value="1"/>
</dbReference>
<sequence>MPFIAFESGQLTDEVKEQLIEKLTEVSVEITGIPKELFLVSIREQPDKNIAVGGKSVEKIKEELANKS</sequence>